<proteinExistence type="predicted"/>
<gene>
    <name evidence="2" type="ORF">HOLleu_30276</name>
</gene>
<dbReference type="CDD" id="cd00136">
    <property type="entry name" value="PDZ_canonical"/>
    <property type="match status" value="1"/>
</dbReference>
<feature type="domain" description="PDZ" evidence="1">
    <location>
        <begin position="64"/>
        <end position="150"/>
    </location>
</feature>
<sequence length="175" mass="19230">MTAMKKIFILQYDTSSECRSKKILIYSLSMQNFELLDMDLNQCGIEATWPKSVCVYCPQSYSSTVAFTMQTADLCVILSQGFGIQTQSEMPACYFVFTEVEPDGKAAEGGLLKDDILLSINEEECLSHALTVSLIQSAGDRINLIVQSTKESQHLQVRLQPLAAINGLSSGEVNG</sequence>
<dbReference type="OrthoDB" id="10063560at2759"/>
<dbReference type="Gene3D" id="2.30.42.10">
    <property type="match status" value="1"/>
</dbReference>
<dbReference type="AlphaFoldDB" id="A0A9Q1BK34"/>
<evidence type="ECO:0000313" key="2">
    <source>
        <dbReference type="EMBL" id="KAJ8028128.1"/>
    </source>
</evidence>
<dbReference type="Proteomes" id="UP001152320">
    <property type="component" value="Chromosome 15"/>
</dbReference>
<keyword evidence="3" id="KW-1185">Reference proteome</keyword>
<reference evidence="2" key="1">
    <citation type="submission" date="2021-10" db="EMBL/GenBank/DDBJ databases">
        <title>Tropical sea cucumber genome reveals ecological adaptation and Cuvierian tubules defense mechanism.</title>
        <authorList>
            <person name="Chen T."/>
        </authorList>
    </citation>
    <scope>NUCLEOTIDE SEQUENCE</scope>
    <source>
        <strain evidence="2">Nanhai2018</strain>
        <tissue evidence="2">Muscle</tissue>
    </source>
</reference>
<dbReference type="PROSITE" id="PS50106">
    <property type="entry name" value="PDZ"/>
    <property type="match status" value="1"/>
</dbReference>
<dbReference type="SMART" id="SM00228">
    <property type="entry name" value="PDZ"/>
    <property type="match status" value="1"/>
</dbReference>
<organism evidence="2 3">
    <name type="scientific">Holothuria leucospilota</name>
    <name type="common">Black long sea cucumber</name>
    <name type="synonym">Mertensiothuria leucospilota</name>
    <dbReference type="NCBI Taxonomy" id="206669"/>
    <lineage>
        <taxon>Eukaryota</taxon>
        <taxon>Metazoa</taxon>
        <taxon>Echinodermata</taxon>
        <taxon>Eleutherozoa</taxon>
        <taxon>Echinozoa</taxon>
        <taxon>Holothuroidea</taxon>
        <taxon>Aspidochirotacea</taxon>
        <taxon>Aspidochirotida</taxon>
        <taxon>Holothuriidae</taxon>
        <taxon>Holothuria</taxon>
    </lineage>
</organism>
<comment type="caution">
    <text evidence="2">The sequence shown here is derived from an EMBL/GenBank/DDBJ whole genome shotgun (WGS) entry which is preliminary data.</text>
</comment>
<dbReference type="InterPro" id="IPR041489">
    <property type="entry name" value="PDZ_6"/>
</dbReference>
<evidence type="ECO:0000259" key="1">
    <source>
        <dbReference type="PROSITE" id="PS50106"/>
    </source>
</evidence>
<dbReference type="InterPro" id="IPR036034">
    <property type="entry name" value="PDZ_sf"/>
</dbReference>
<dbReference type="SUPFAM" id="SSF50156">
    <property type="entry name" value="PDZ domain-like"/>
    <property type="match status" value="1"/>
</dbReference>
<protein>
    <recommendedName>
        <fullName evidence="1">PDZ domain-containing protein</fullName>
    </recommendedName>
</protein>
<dbReference type="Pfam" id="PF17820">
    <property type="entry name" value="PDZ_6"/>
    <property type="match status" value="1"/>
</dbReference>
<name>A0A9Q1BK34_HOLLE</name>
<dbReference type="EMBL" id="JAIZAY010000015">
    <property type="protein sequence ID" value="KAJ8028128.1"/>
    <property type="molecule type" value="Genomic_DNA"/>
</dbReference>
<accession>A0A9Q1BK34</accession>
<dbReference type="InterPro" id="IPR001478">
    <property type="entry name" value="PDZ"/>
</dbReference>
<evidence type="ECO:0000313" key="3">
    <source>
        <dbReference type="Proteomes" id="UP001152320"/>
    </source>
</evidence>